<name>A0ABP0AS39_9PEZI</name>
<protein>
    <recommendedName>
        <fullName evidence="1">FAD dependent oxidoreductase domain-containing protein</fullName>
    </recommendedName>
</protein>
<proteinExistence type="predicted"/>
<evidence type="ECO:0000259" key="1">
    <source>
        <dbReference type="Pfam" id="PF01266"/>
    </source>
</evidence>
<dbReference type="Proteomes" id="UP001642406">
    <property type="component" value="Unassembled WGS sequence"/>
</dbReference>
<dbReference type="EMBL" id="CAWUHC010000004">
    <property type="protein sequence ID" value="CAK7210094.1"/>
    <property type="molecule type" value="Genomic_DNA"/>
</dbReference>
<sequence>MHITVLDARGLCAGATGRNGGHVKAMSPGVWYERKKHFGVKEALRIMTYEHSHVSYIADCVREDNIDCDLHLVEGLDVYHDTSIFANAVSALEDLRKYDPSLANRYTVYTSREDLDQRNCKPHVVGAIGMPAATCWPYKLVTFLFAKMLKEHSNLNIQTNTCVTSVLDPHAGDADMAVVRTDRGDIRARHVVHATNCWVGNLLPELRPFVSPVRANVQRQVPVSSEGQRALSTWRATNSFWLRYAEHDYDYMVQRPDGAFIIGRANTGRRATSDDSTMDIHSQIHLRGTTPLLFDFRAPKMETTHAWSGSVAFTLDGSPFVGRLPFPGRSHQWVCAAYQGIGMVRAFRTAQLLGLLILGEEVPAEYPQSMFLTTERLRKFNGEVSKL</sequence>
<evidence type="ECO:0000313" key="3">
    <source>
        <dbReference type="Proteomes" id="UP001642406"/>
    </source>
</evidence>
<gene>
    <name evidence="2" type="ORF">SBRCBS47491_000654</name>
</gene>
<keyword evidence="3" id="KW-1185">Reference proteome</keyword>
<dbReference type="InterPro" id="IPR006076">
    <property type="entry name" value="FAD-dep_OxRdtase"/>
</dbReference>
<dbReference type="PANTHER" id="PTHR13847">
    <property type="entry name" value="SARCOSINE DEHYDROGENASE-RELATED"/>
    <property type="match status" value="1"/>
</dbReference>
<dbReference type="InterPro" id="IPR036188">
    <property type="entry name" value="FAD/NAD-bd_sf"/>
</dbReference>
<dbReference type="Gene3D" id="3.30.9.10">
    <property type="entry name" value="D-Amino Acid Oxidase, subunit A, domain 2"/>
    <property type="match status" value="1"/>
</dbReference>
<dbReference type="SUPFAM" id="SSF51905">
    <property type="entry name" value="FAD/NAD(P)-binding domain"/>
    <property type="match status" value="1"/>
</dbReference>
<dbReference type="Pfam" id="PF01266">
    <property type="entry name" value="DAO"/>
    <property type="match status" value="1"/>
</dbReference>
<dbReference type="Gene3D" id="3.50.50.60">
    <property type="entry name" value="FAD/NAD(P)-binding domain"/>
    <property type="match status" value="1"/>
</dbReference>
<reference evidence="2 3" key="1">
    <citation type="submission" date="2024-01" db="EMBL/GenBank/DDBJ databases">
        <authorList>
            <person name="Allen C."/>
            <person name="Tagirdzhanova G."/>
        </authorList>
    </citation>
    <scope>NUCLEOTIDE SEQUENCE [LARGE SCALE GENOMIC DNA]</scope>
</reference>
<accession>A0ABP0AS39</accession>
<comment type="caution">
    <text evidence="2">The sequence shown here is derived from an EMBL/GenBank/DDBJ whole genome shotgun (WGS) entry which is preliminary data.</text>
</comment>
<feature type="domain" description="FAD dependent oxidoreductase" evidence="1">
    <location>
        <begin position="3"/>
        <end position="353"/>
    </location>
</feature>
<evidence type="ECO:0000313" key="2">
    <source>
        <dbReference type="EMBL" id="CAK7210094.1"/>
    </source>
</evidence>
<dbReference type="PANTHER" id="PTHR13847:SF260">
    <property type="entry name" value="FAD DEPENDENT OXIDOREDUCTASE DOMAIN-CONTAINING PROTEIN"/>
    <property type="match status" value="1"/>
</dbReference>
<organism evidence="2 3">
    <name type="scientific">Sporothrix bragantina</name>
    <dbReference type="NCBI Taxonomy" id="671064"/>
    <lineage>
        <taxon>Eukaryota</taxon>
        <taxon>Fungi</taxon>
        <taxon>Dikarya</taxon>
        <taxon>Ascomycota</taxon>
        <taxon>Pezizomycotina</taxon>
        <taxon>Sordariomycetes</taxon>
        <taxon>Sordariomycetidae</taxon>
        <taxon>Ophiostomatales</taxon>
        <taxon>Ophiostomataceae</taxon>
        <taxon>Sporothrix</taxon>
    </lineage>
</organism>